<feature type="transmembrane region" description="Helical" evidence="1">
    <location>
        <begin position="392"/>
        <end position="411"/>
    </location>
</feature>
<dbReference type="EMBL" id="MU858052">
    <property type="protein sequence ID" value="KAK4218618.1"/>
    <property type="molecule type" value="Genomic_DNA"/>
</dbReference>
<feature type="transmembrane region" description="Helical" evidence="1">
    <location>
        <begin position="361"/>
        <end position="380"/>
    </location>
</feature>
<keyword evidence="1" id="KW-0472">Membrane</keyword>
<evidence type="ECO:0000313" key="3">
    <source>
        <dbReference type="EMBL" id="KAK4218618.1"/>
    </source>
</evidence>
<dbReference type="Pfam" id="PF01757">
    <property type="entry name" value="Acyl_transf_3"/>
    <property type="match status" value="1"/>
</dbReference>
<keyword evidence="1" id="KW-0812">Transmembrane</keyword>
<dbReference type="PANTHER" id="PTHR23028:SF125">
    <property type="entry name" value="ACYLTRANSFERASE"/>
    <property type="match status" value="1"/>
</dbReference>
<accession>A0AAN7BC81</accession>
<dbReference type="Proteomes" id="UP001301769">
    <property type="component" value="Unassembled WGS sequence"/>
</dbReference>
<reference evidence="3" key="2">
    <citation type="submission" date="2023-05" db="EMBL/GenBank/DDBJ databases">
        <authorList>
            <consortium name="Lawrence Berkeley National Laboratory"/>
            <person name="Steindorff A."/>
            <person name="Hensen N."/>
            <person name="Bonometti L."/>
            <person name="Westerberg I."/>
            <person name="Brannstrom I.O."/>
            <person name="Guillou S."/>
            <person name="Cros-Aarteil S."/>
            <person name="Calhoun S."/>
            <person name="Haridas S."/>
            <person name="Kuo A."/>
            <person name="Mondo S."/>
            <person name="Pangilinan J."/>
            <person name="Riley R."/>
            <person name="Labutti K."/>
            <person name="Andreopoulos B."/>
            <person name="Lipzen A."/>
            <person name="Chen C."/>
            <person name="Yanf M."/>
            <person name="Daum C."/>
            <person name="Ng V."/>
            <person name="Clum A."/>
            <person name="Ohm R."/>
            <person name="Martin F."/>
            <person name="Silar P."/>
            <person name="Natvig D."/>
            <person name="Lalanne C."/>
            <person name="Gautier V."/>
            <person name="Ament-Velasquez S.L."/>
            <person name="Kruys A."/>
            <person name="Hutchinson M.I."/>
            <person name="Powell A.J."/>
            <person name="Barry K."/>
            <person name="Miller A.N."/>
            <person name="Grigoriev I.V."/>
            <person name="Debuchy R."/>
            <person name="Gladieux P."/>
            <person name="Thoren M.H."/>
            <person name="Johannesson H."/>
        </authorList>
    </citation>
    <scope>NUCLEOTIDE SEQUENCE</scope>
    <source>
        <strain evidence="3">PSN293</strain>
    </source>
</reference>
<keyword evidence="4" id="KW-1185">Reference proteome</keyword>
<keyword evidence="3" id="KW-0808">Transferase</keyword>
<organism evidence="3 4">
    <name type="scientific">Rhypophila decipiens</name>
    <dbReference type="NCBI Taxonomy" id="261697"/>
    <lineage>
        <taxon>Eukaryota</taxon>
        <taxon>Fungi</taxon>
        <taxon>Dikarya</taxon>
        <taxon>Ascomycota</taxon>
        <taxon>Pezizomycotina</taxon>
        <taxon>Sordariomycetes</taxon>
        <taxon>Sordariomycetidae</taxon>
        <taxon>Sordariales</taxon>
        <taxon>Naviculisporaceae</taxon>
        <taxon>Rhypophila</taxon>
    </lineage>
</organism>
<dbReference type="InterPro" id="IPR050879">
    <property type="entry name" value="Acyltransferase_3"/>
</dbReference>
<protein>
    <submittedName>
        <fullName evidence="3">Acyltransferase family-domain-containing protein</fullName>
    </submittedName>
</protein>
<evidence type="ECO:0000313" key="4">
    <source>
        <dbReference type="Proteomes" id="UP001301769"/>
    </source>
</evidence>
<dbReference type="PANTHER" id="PTHR23028">
    <property type="entry name" value="ACETYLTRANSFERASE"/>
    <property type="match status" value="1"/>
</dbReference>
<feature type="transmembrane region" description="Helical" evidence="1">
    <location>
        <begin position="451"/>
        <end position="471"/>
    </location>
</feature>
<feature type="transmembrane region" description="Helical" evidence="1">
    <location>
        <begin position="168"/>
        <end position="189"/>
    </location>
</feature>
<feature type="transmembrane region" description="Helical" evidence="1">
    <location>
        <begin position="259"/>
        <end position="286"/>
    </location>
</feature>
<dbReference type="AlphaFoldDB" id="A0AAN7BC81"/>
<gene>
    <name evidence="3" type="ORF">QBC37DRAFT_437248</name>
</gene>
<evidence type="ECO:0000259" key="2">
    <source>
        <dbReference type="Pfam" id="PF01757"/>
    </source>
</evidence>
<comment type="caution">
    <text evidence="3">The sequence shown here is derived from an EMBL/GenBank/DDBJ whole genome shotgun (WGS) entry which is preliminary data.</text>
</comment>
<keyword evidence="3" id="KW-0012">Acyltransferase</keyword>
<feature type="transmembrane region" description="Helical" evidence="1">
    <location>
        <begin position="313"/>
        <end position="331"/>
    </location>
</feature>
<dbReference type="GO" id="GO:0016747">
    <property type="term" value="F:acyltransferase activity, transferring groups other than amino-acyl groups"/>
    <property type="evidence" value="ECO:0007669"/>
    <property type="project" value="InterPro"/>
</dbReference>
<name>A0AAN7BC81_9PEZI</name>
<dbReference type="InterPro" id="IPR002656">
    <property type="entry name" value="Acyl_transf_3_dom"/>
</dbReference>
<evidence type="ECO:0000256" key="1">
    <source>
        <dbReference type="SAM" id="Phobius"/>
    </source>
</evidence>
<sequence>MGGTAMDGSLWTRPRSSSARCAVATMMRLSGPKVFLDCCWPKSSAESSWSNNCCNSKPLRPTAYLDGLRGFAAFLVYIHHHQLWAHGAANYANAAVFENAFGWRGLFHLATVPGIRNFFTGGHMAVAVFYVISGYVLSAKPLALIQGEEYGKLADNLGSAFFRRWFRLYMPLLITTLVYVTSWHVFGFWNPVCEPKDTLREELWNWYVEFKNFSYLFKEGPVWVSYNTHLWSIPLEMRGSMITFIACLSLSRASTTKRLISQVLLMIYFIYIVDGFYGALFIAGMMQCDLDLLSKRSDGSFPRWLRRAERYKVFIYYHFFAISMWLAGVPSQTADVMDLRGNPGWYWMSFLKPQAVLDPKWFYLFFAANMLVACTPRLGWLKRFFESRFCQFLGRISFSLYLVHGPILATVGDRLYHAVGYVRPFAESQEHMAPWTNILPLPKVGPMGMELAFLAPHVILLPLTFWVAHVATRTVDEPAVRFSNWLYKKTLPSRLGVAFLVDGLGTLGRDLASRVYGEQDDTGLCERVCWFILALYYMYIQHLMGVFRSILETVGI</sequence>
<feature type="domain" description="Acyltransferase 3" evidence="2">
    <location>
        <begin position="63"/>
        <end position="424"/>
    </location>
</feature>
<keyword evidence="1" id="KW-1133">Transmembrane helix</keyword>
<reference evidence="3" key="1">
    <citation type="journal article" date="2023" name="Mol. Phylogenet. Evol.">
        <title>Genome-scale phylogeny and comparative genomics of the fungal order Sordariales.</title>
        <authorList>
            <person name="Hensen N."/>
            <person name="Bonometti L."/>
            <person name="Westerberg I."/>
            <person name="Brannstrom I.O."/>
            <person name="Guillou S."/>
            <person name="Cros-Aarteil S."/>
            <person name="Calhoun S."/>
            <person name="Haridas S."/>
            <person name="Kuo A."/>
            <person name="Mondo S."/>
            <person name="Pangilinan J."/>
            <person name="Riley R."/>
            <person name="LaButti K."/>
            <person name="Andreopoulos B."/>
            <person name="Lipzen A."/>
            <person name="Chen C."/>
            <person name="Yan M."/>
            <person name="Daum C."/>
            <person name="Ng V."/>
            <person name="Clum A."/>
            <person name="Steindorff A."/>
            <person name="Ohm R.A."/>
            <person name="Martin F."/>
            <person name="Silar P."/>
            <person name="Natvig D.O."/>
            <person name="Lalanne C."/>
            <person name="Gautier V."/>
            <person name="Ament-Velasquez S.L."/>
            <person name="Kruys A."/>
            <person name="Hutchinson M.I."/>
            <person name="Powell A.J."/>
            <person name="Barry K."/>
            <person name="Miller A.N."/>
            <person name="Grigoriev I.V."/>
            <person name="Debuchy R."/>
            <person name="Gladieux P."/>
            <person name="Hiltunen Thoren M."/>
            <person name="Johannesson H."/>
        </authorList>
    </citation>
    <scope>NUCLEOTIDE SEQUENCE</scope>
    <source>
        <strain evidence="3">PSN293</strain>
    </source>
</reference>
<proteinExistence type="predicted"/>